<evidence type="ECO:0008006" key="3">
    <source>
        <dbReference type="Google" id="ProtNLM"/>
    </source>
</evidence>
<gene>
    <name evidence="1" type="ORF">E8K88_13550</name>
</gene>
<proteinExistence type="predicted"/>
<dbReference type="RefSeq" id="WP_136407219.1">
    <property type="nucleotide sequence ID" value="NZ_SSWX01000019.1"/>
</dbReference>
<keyword evidence="2" id="KW-1185">Reference proteome</keyword>
<dbReference type="OrthoDB" id="7065005at2"/>
<sequence>MSKIKHSIYAISLIPSSISYSQENTSLQTEFEIREMCSYDKAGIRACLEEKQTISEQALRQAEMEMQAMLAKWEQDASHINKSTQQLNLANESYKKFKKDQCDLAYLLGGSAIGNALDVRQLACETELNNRKAEQLLRLYPQPTLNSTSCFELQKINNLIRIIRSNHQSTSPFAFLHSHAHPHKTATFSAL</sequence>
<dbReference type="Proteomes" id="UP000306236">
    <property type="component" value="Unassembled WGS sequence"/>
</dbReference>
<dbReference type="AlphaFoldDB" id="A0A4S5BHJ5"/>
<evidence type="ECO:0000313" key="2">
    <source>
        <dbReference type="Proteomes" id="UP000306236"/>
    </source>
</evidence>
<reference evidence="1 2" key="1">
    <citation type="submission" date="2019-04" db="EMBL/GenBank/DDBJ databases">
        <title>Lampropedia sp YIM MLB12 draf genome.</title>
        <authorList>
            <person name="Wang Y.-X."/>
        </authorList>
    </citation>
    <scope>NUCLEOTIDE SEQUENCE [LARGE SCALE GENOMIC DNA]</scope>
    <source>
        <strain evidence="1 2">YIM MLB12</strain>
    </source>
</reference>
<protein>
    <recommendedName>
        <fullName evidence="3">DUF1311 domain-containing protein</fullName>
    </recommendedName>
</protein>
<name>A0A4S5BHJ5_9BURK</name>
<dbReference type="EMBL" id="SSWX01000019">
    <property type="protein sequence ID" value="THJ31854.1"/>
    <property type="molecule type" value="Genomic_DNA"/>
</dbReference>
<organism evidence="1 2">
    <name type="scientific">Lampropedia aestuarii</name>
    <dbReference type="NCBI Taxonomy" id="2562762"/>
    <lineage>
        <taxon>Bacteria</taxon>
        <taxon>Pseudomonadati</taxon>
        <taxon>Pseudomonadota</taxon>
        <taxon>Betaproteobacteria</taxon>
        <taxon>Burkholderiales</taxon>
        <taxon>Comamonadaceae</taxon>
        <taxon>Lampropedia</taxon>
    </lineage>
</organism>
<comment type="caution">
    <text evidence="1">The sequence shown here is derived from an EMBL/GenBank/DDBJ whole genome shotgun (WGS) entry which is preliminary data.</text>
</comment>
<accession>A0A4S5BHJ5</accession>
<evidence type="ECO:0000313" key="1">
    <source>
        <dbReference type="EMBL" id="THJ31854.1"/>
    </source>
</evidence>